<keyword evidence="2" id="KW-1185">Reference proteome</keyword>
<reference evidence="1" key="1">
    <citation type="submission" date="2021-06" db="EMBL/GenBank/DDBJ databases">
        <authorList>
            <person name="Huq M.A."/>
        </authorList>
    </citation>
    <scope>NUCLEOTIDE SEQUENCE</scope>
    <source>
        <strain evidence="1">MAH-26</strain>
    </source>
</reference>
<organism evidence="1 2">
    <name type="scientific">Pinibacter aurantiacus</name>
    <dbReference type="NCBI Taxonomy" id="2851599"/>
    <lineage>
        <taxon>Bacteria</taxon>
        <taxon>Pseudomonadati</taxon>
        <taxon>Bacteroidota</taxon>
        <taxon>Chitinophagia</taxon>
        <taxon>Chitinophagales</taxon>
        <taxon>Chitinophagaceae</taxon>
        <taxon>Pinibacter</taxon>
    </lineage>
</organism>
<dbReference type="RefSeq" id="WP_217790523.1">
    <property type="nucleotide sequence ID" value="NZ_JAHSPG010000003.1"/>
</dbReference>
<evidence type="ECO:0000313" key="1">
    <source>
        <dbReference type="EMBL" id="MBV4356889.1"/>
    </source>
</evidence>
<sequence>MKLFLAYIILLFPLKTYSQVIIKNTSLVKPDTNALFYGPENMLAISGTSEKVALVSYRGNTIIAKGSNQFSVTTRNLKTDTLSVFSKKKLLLKKAFYIDTVFSITVHVGNILNDTATITEILANKGIKAVINCLYYRPYRIPGFFATFITSPSDTLAKNVWADGNLFSPEHQYYIKKLTKNSKIVLNDVRILFADSKARSIGPYFIFIK</sequence>
<dbReference type="Proteomes" id="UP000812270">
    <property type="component" value="Unassembled WGS sequence"/>
</dbReference>
<evidence type="ECO:0008006" key="3">
    <source>
        <dbReference type="Google" id="ProtNLM"/>
    </source>
</evidence>
<gene>
    <name evidence="1" type="ORF">KTO63_07030</name>
</gene>
<protein>
    <recommendedName>
        <fullName evidence="3">Gliding motility-associated protein GldM C-terminal domain-containing protein</fullName>
    </recommendedName>
</protein>
<evidence type="ECO:0000313" key="2">
    <source>
        <dbReference type="Proteomes" id="UP000812270"/>
    </source>
</evidence>
<accession>A0A9E2S943</accession>
<proteinExistence type="predicted"/>
<dbReference type="AlphaFoldDB" id="A0A9E2S943"/>
<name>A0A9E2S943_9BACT</name>
<comment type="caution">
    <text evidence="1">The sequence shown here is derived from an EMBL/GenBank/DDBJ whole genome shotgun (WGS) entry which is preliminary data.</text>
</comment>
<dbReference type="EMBL" id="JAHSPG010000003">
    <property type="protein sequence ID" value="MBV4356889.1"/>
    <property type="molecule type" value="Genomic_DNA"/>
</dbReference>